<evidence type="ECO:0000313" key="1">
    <source>
        <dbReference type="EMBL" id="CAG8846609.1"/>
    </source>
</evidence>
<sequence length="78" mass="9212">KPYNPQEVKEFINTFSIADEMRIDEKFQARQFHSSCDNKGATIVIRRVKNKDHFIGGYNPLDWSIVLVDNSFYKRTED</sequence>
<keyword evidence="2" id="KW-1185">Reference proteome</keyword>
<feature type="non-terminal residue" evidence="1">
    <location>
        <position position="78"/>
    </location>
</feature>
<dbReference type="Proteomes" id="UP000789920">
    <property type="component" value="Unassembled WGS sequence"/>
</dbReference>
<protein>
    <submittedName>
        <fullName evidence="1">4082_t:CDS:1</fullName>
    </submittedName>
</protein>
<feature type="non-terminal residue" evidence="1">
    <location>
        <position position="1"/>
    </location>
</feature>
<dbReference type="EMBL" id="CAJVQC010152043">
    <property type="protein sequence ID" value="CAG8846609.1"/>
    <property type="molecule type" value="Genomic_DNA"/>
</dbReference>
<accession>A0ACA9SQW6</accession>
<reference evidence="1" key="1">
    <citation type="submission" date="2021-06" db="EMBL/GenBank/DDBJ databases">
        <authorList>
            <person name="Kallberg Y."/>
            <person name="Tangrot J."/>
            <person name="Rosling A."/>
        </authorList>
    </citation>
    <scope>NUCLEOTIDE SEQUENCE</scope>
    <source>
        <strain evidence="1">MA461A</strain>
    </source>
</reference>
<name>A0ACA9SQW6_9GLOM</name>
<proteinExistence type="predicted"/>
<comment type="caution">
    <text evidence="1">The sequence shown here is derived from an EMBL/GenBank/DDBJ whole genome shotgun (WGS) entry which is preliminary data.</text>
</comment>
<gene>
    <name evidence="1" type="ORF">RPERSI_LOCUS34229</name>
</gene>
<organism evidence="1 2">
    <name type="scientific">Racocetra persica</name>
    <dbReference type="NCBI Taxonomy" id="160502"/>
    <lineage>
        <taxon>Eukaryota</taxon>
        <taxon>Fungi</taxon>
        <taxon>Fungi incertae sedis</taxon>
        <taxon>Mucoromycota</taxon>
        <taxon>Glomeromycotina</taxon>
        <taxon>Glomeromycetes</taxon>
        <taxon>Diversisporales</taxon>
        <taxon>Gigasporaceae</taxon>
        <taxon>Racocetra</taxon>
    </lineage>
</organism>
<evidence type="ECO:0000313" key="2">
    <source>
        <dbReference type="Proteomes" id="UP000789920"/>
    </source>
</evidence>